<protein>
    <recommendedName>
        <fullName evidence="5">Fibronectin type-III domain-containing protein</fullName>
    </recommendedName>
</protein>
<evidence type="ECO:0000256" key="4">
    <source>
        <dbReference type="SAM" id="SignalP"/>
    </source>
</evidence>
<dbReference type="Gene3D" id="2.60.40.10">
    <property type="entry name" value="Immunoglobulins"/>
    <property type="match status" value="5"/>
</dbReference>
<dbReference type="InterPro" id="IPR014867">
    <property type="entry name" value="Spore_coat_CotH_CotH2/3/7"/>
</dbReference>
<keyword evidence="2" id="KW-0378">Hydrolase</keyword>
<dbReference type="PROSITE" id="PS50853">
    <property type="entry name" value="FN3"/>
    <property type="match status" value="3"/>
</dbReference>
<gene>
    <name evidence="6" type="ORF">D1781_16845</name>
</gene>
<reference evidence="7" key="1">
    <citation type="submission" date="2018-09" db="EMBL/GenBank/DDBJ databases">
        <authorList>
            <person name="Kim I."/>
        </authorList>
    </citation>
    <scope>NUCLEOTIDE SEQUENCE [LARGE SCALE GENOMIC DNA]</scope>
    <source>
        <strain evidence="7">DD4a</strain>
    </source>
</reference>
<evidence type="ECO:0000256" key="3">
    <source>
        <dbReference type="ARBA" id="ARBA00023326"/>
    </source>
</evidence>
<keyword evidence="7" id="KW-1185">Reference proteome</keyword>
<feature type="domain" description="Fibronectin type-III" evidence="5">
    <location>
        <begin position="404"/>
        <end position="494"/>
    </location>
</feature>
<dbReference type="EMBL" id="QXTG01000003">
    <property type="protein sequence ID" value="RIX26584.1"/>
    <property type="molecule type" value="Genomic_DNA"/>
</dbReference>
<dbReference type="InterPro" id="IPR036116">
    <property type="entry name" value="FN3_sf"/>
</dbReference>
<dbReference type="GO" id="GO:0000272">
    <property type="term" value="P:polysaccharide catabolic process"/>
    <property type="evidence" value="ECO:0007669"/>
    <property type="project" value="UniProtKB-KW"/>
</dbReference>
<evidence type="ECO:0000313" key="6">
    <source>
        <dbReference type="EMBL" id="RIX26584.1"/>
    </source>
</evidence>
<dbReference type="OrthoDB" id="9779955at2"/>
<accession>A0A3A1TUI1</accession>
<feature type="signal peptide" evidence="4">
    <location>
        <begin position="1"/>
        <end position="31"/>
    </location>
</feature>
<evidence type="ECO:0000256" key="2">
    <source>
        <dbReference type="ARBA" id="ARBA00023295"/>
    </source>
</evidence>
<evidence type="ECO:0000256" key="1">
    <source>
        <dbReference type="ARBA" id="ARBA00022737"/>
    </source>
</evidence>
<feature type="chain" id="PRO_5017476836" description="Fibronectin type-III domain-containing protein" evidence="4">
    <location>
        <begin position="32"/>
        <end position="866"/>
    </location>
</feature>
<dbReference type="CDD" id="cd00063">
    <property type="entry name" value="FN3"/>
    <property type="match status" value="5"/>
</dbReference>
<dbReference type="AlphaFoldDB" id="A0A3A1TUI1"/>
<dbReference type="InterPro" id="IPR013783">
    <property type="entry name" value="Ig-like_fold"/>
</dbReference>
<comment type="caution">
    <text evidence="6">The sequence shown here is derived from an EMBL/GenBank/DDBJ whole genome shotgun (WGS) entry which is preliminary data.</text>
</comment>
<dbReference type="Pfam" id="PF08757">
    <property type="entry name" value="CotH"/>
    <property type="match status" value="1"/>
</dbReference>
<sequence>MRARHRSALLTGVLTAVALLGGGLTAQPATASTQTAPTAPTRLRAQIEPGALDLTWSAPKGIATSAITSYSVRSRVHGATAWSAARTAVRSPLRMAPLANGTTLDVQVRAETATASGAWSETVSAAPGSAPGAVAGIRVVRHSARDTDVSWSRPADTGGRAVNGYDVRFRRAASGAWHRTKRMSARSVGLAGAVAQVQVRAVNSRGTGAWSAITAPSAALSSVAAPAAFTATGVRGGVVARWKAAPGAAGYLVRWHRAGADHWSSMRVSGTRTTVSALRAGARYRVAVATLTSAGIGRFSAGRSVVPGRVPASAPRSLSAVSGDRSLAVRWSKPATGAVKTYEVRYRLAGASTWHRAVRTRNRSAVVRGLRNGRAVSVVVRVVAPRSGAWSAAAETIPAPRAAAPTGVTLRLDPGASRLVATWMPPAGTVQGYDVRYRAASATAWSTVRRSGAAGRAELAGLPGGTSYRVQVGARTAAGTGAWSSAVTAYLPVLTLPLVNIATTGDAPIVNTDDYVASTVSIASNAGTPFVGSAQVKGHGNSTWPLPKKPYKIKLDAKASLLGMPANKHWVLLANYKDRSHLRNDVALFLGGRTGLAWTPDSRFVEVVLNGRYEGLYQLTEQVRIDDDRVAIDSLSSKDTSSTKITGGYLLERDGNRDLATEVGFDTATTGQPITMKDPETPTAAQLAYIRDYVDDFEAALYSDHRGDPDTGYAKYIDVDSFVDWYIVEELVENADAFFSSAYFYKPRGGKLTMGPLWDFDLSTMDAGITKGKAEQWYVKNLPWWSEFVKDPAFEQRVRDRWRVLKPEFDGVWSRISAQRTATATAAAQDEQVWGYATHDANVNRMIGVLRTREAWLDTQWSASTR</sequence>
<dbReference type="PANTHER" id="PTHR46708:SF2">
    <property type="entry name" value="FIBRONECTIN TYPE-III DOMAIN-CONTAINING PROTEIN"/>
    <property type="match status" value="1"/>
</dbReference>
<feature type="domain" description="Fibronectin type-III" evidence="5">
    <location>
        <begin position="311"/>
        <end position="402"/>
    </location>
</feature>
<dbReference type="InterPro" id="IPR003961">
    <property type="entry name" value="FN3_dom"/>
</dbReference>
<evidence type="ECO:0000313" key="7">
    <source>
        <dbReference type="Proteomes" id="UP000265742"/>
    </source>
</evidence>
<dbReference type="RefSeq" id="WP_119483660.1">
    <property type="nucleotide sequence ID" value="NZ_QXTG01000003.1"/>
</dbReference>
<keyword evidence="3" id="KW-0119">Carbohydrate metabolism</keyword>
<keyword evidence="4" id="KW-0732">Signal</keyword>
<dbReference type="SUPFAM" id="SSF49265">
    <property type="entry name" value="Fibronectin type III"/>
    <property type="match status" value="3"/>
</dbReference>
<name>A0A3A1TUI1_9MICO</name>
<feature type="domain" description="Fibronectin type-III" evidence="5">
    <location>
        <begin position="36"/>
        <end position="132"/>
    </location>
</feature>
<dbReference type="InterPro" id="IPR050991">
    <property type="entry name" value="ECM_Regulatory_Proteins"/>
</dbReference>
<dbReference type="SMART" id="SM00060">
    <property type="entry name" value="FN3"/>
    <property type="match status" value="5"/>
</dbReference>
<dbReference type="Proteomes" id="UP000265742">
    <property type="component" value="Unassembled WGS sequence"/>
</dbReference>
<keyword evidence="2" id="KW-0326">Glycosidase</keyword>
<keyword evidence="1" id="KW-0677">Repeat</keyword>
<dbReference type="PANTHER" id="PTHR46708">
    <property type="entry name" value="TENASCIN"/>
    <property type="match status" value="1"/>
</dbReference>
<dbReference type="GO" id="GO:0016798">
    <property type="term" value="F:hydrolase activity, acting on glycosyl bonds"/>
    <property type="evidence" value="ECO:0007669"/>
    <property type="project" value="UniProtKB-KW"/>
</dbReference>
<proteinExistence type="predicted"/>
<organism evidence="6 7">
    <name type="scientific">Amnibacterium setariae</name>
    <dbReference type="NCBI Taxonomy" id="2306585"/>
    <lineage>
        <taxon>Bacteria</taxon>
        <taxon>Bacillati</taxon>
        <taxon>Actinomycetota</taxon>
        <taxon>Actinomycetes</taxon>
        <taxon>Micrococcales</taxon>
        <taxon>Microbacteriaceae</taxon>
        <taxon>Amnibacterium</taxon>
    </lineage>
</organism>
<evidence type="ECO:0000259" key="5">
    <source>
        <dbReference type="PROSITE" id="PS50853"/>
    </source>
</evidence>
<keyword evidence="3" id="KW-0624">Polysaccharide degradation</keyword>
<dbReference type="Pfam" id="PF00041">
    <property type="entry name" value="fn3"/>
    <property type="match status" value="2"/>
</dbReference>